<evidence type="ECO:0000313" key="2">
    <source>
        <dbReference type="WBParaSite" id="PSAMB.scaffold98size80244.g1735.t1"/>
    </source>
</evidence>
<proteinExistence type="predicted"/>
<dbReference type="AlphaFoldDB" id="A0A914XVH9"/>
<name>A0A914XVH9_9BILA</name>
<reference evidence="2" key="1">
    <citation type="submission" date="2022-11" db="UniProtKB">
        <authorList>
            <consortium name="WormBaseParasite"/>
        </authorList>
    </citation>
    <scope>IDENTIFICATION</scope>
</reference>
<protein>
    <submittedName>
        <fullName evidence="2">Uncharacterized protein</fullName>
    </submittedName>
</protein>
<evidence type="ECO:0000313" key="1">
    <source>
        <dbReference type="Proteomes" id="UP000887566"/>
    </source>
</evidence>
<organism evidence="1 2">
    <name type="scientific">Plectus sambesii</name>
    <dbReference type="NCBI Taxonomy" id="2011161"/>
    <lineage>
        <taxon>Eukaryota</taxon>
        <taxon>Metazoa</taxon>
        <taxon>Ecdysozoa</taxon>
        <taxon>Nematoda</taxon>
        <taxon>Chromadorea</taxon>
        <taxon>Plectida</taxon>
        <taxon>Plectina</taxon>
        <taxon>Plectoidea</taxon>
        <taxon>Plectidae</taxon>
        <taxon>Plectus</taxon>
    </lineage>
</organism>
<sequence length="304" mass="32199">MTESEGLSSLLSLFRLPCGEGVYVDYSSSGRAPPDGRLGRDAREQALDSVSGINEAAPRAGGSSVFLPKRNSVAFDGLQIPRRRSGSSSEAKCPLRRPFSTNGLLIFLCLPDPVICFFLLQENGTRMERAVETAGNDGSNSKQGSKAAADAKFSSIHRPISALTDRLDSLYRGISVSLVKSEEWGGLGGGAASQTLAGGAVSTSETGAAKWSTISAKCNGAVKNADAPAGVPRQLTRGARRPAPLASRRVARRRSIARFCPPIRPPAAADDHAARGFKPGSQGLANYQRLLLADSLRKHQRHFV</sequence>
<accession>A0A914XVH9</accession>
<dbReference type="Proteomes" id="UP000887566">
    <property type="component" value="Unplaced"/>
</dbReference>
<dbReference type="WBParaSite" id="PSAMB.scaffold98size80244.g1735.t1">
    <property type="protein sequence ID" value="PSAMB.scaffold98size80244.g1735.t1"/>
    <property type="gene ID" value="PSAMB.scaffold98size80244.g1735"/>
</dbReference>
<keyword evidence="1" id="KW-1185">Reference proteome</keyword>